<evidence type="ECO:0000313" key="2">
    <source>
        <dbReference type="Proteomes" id="UP000238479"/>
    </source>
</evidence>
<dbReference type="AlphaFoldDB" id="A0A2P6S6Z8"/>
<dbReference type="Proteomes" id="UP000238479">
    <property type="component" value="Chromosome 1"/>
</dbReference>
<sequence>MEDGEKRGADDCGRRKAVHFMIDKSLILLLKWQGTRRLMTARQSLLPSAFTSSSSSNPGSSSS</sequence>
<protein>
    <submittedName>
        <fullName evidence="1">Uncharacterized protein</fullName>
    </submittedName>
</protein>
<proteinExistence type="predicted"/>
<name>A0A2P6S6Z8_ROSCH</name>
<organism evidence="1 2">
    <name type="scientific">Rosa chinensis</name>
    <name type="common">China rose</name>
    <dbReference type="NCBI Taxonomy" id="74649"/>
    <lineage>
        <taxon>Eukaryota</taxon>
        <taxon>Viridiplantae</taxon>
        <taxon>Streptophyta</taxon>
        <taxon>Embryophyta</taxon>
        <taxon>Tracheophyta</taxon>
        <taxon>Spermatophyta</taxon>
        <taxon>Magnoliopsida</taxon>
        <taxon>eudicotyledons</taxon>
        <taxon>Gunneridae</taxon>
        <taxon>Pentapetalae</taxon>
        <taxon>rosids</taxon>
        <taxon>fabids</taxon>
        <taxon>Rosales</taxon>
        <taxon>Rosaceae</taxon>
        <taxon>Rosoideae</taxon>
        <taxon>Rosoideae incertae sedis</taxon>
        <taxon>Rosa</taxon>
    </lineage>
</organism>
<evidence type="ECO:0000313" key="1">
    <source>
        <dbReference type="EMBL" id="PRQ54439.1"/>
    </source>
</evidence>
<reference evidence="1 2" key="1">
    <citation type="journal article" date="2018" name="Nat. Genet.">
        <title>The Rosa genome provides new insights in the design of modern roses.</title>
        <authorList>
            <person name="Bendahmane M."/>
        </authorList>
    </citation>
    <scope>NUCLEOTIDE SEQUENCE [LARGE SCALE GENOMIC DNA]</scope>
    <source>
        <strain evidence="2">cv. Old Blush</strain>
    </source>
</reference>
<gene>
    <name evidence="1" type="ORF">RchiOBHm_Chr1g0313581</name>
</gene>
<comment type="caution">
    <text evidence="1">The sequence shown here is derived from an EMBL/GenBank/DDBJ whole genome shotgun (WGS) entry which is preliminary data.</text>
</comment>
<accession>A0A2P6S6Z8</accession>
<keyword evidence="2" id="KW-1185">Reference proteome</keyword>
<dbReference type="Gramene" id="PRQ54439">
    <property type="protein sequence ID" value="PRQ54439"/>
    <property type="gene ID" value="RchiOBHm_Chr1g0313581"/>
</dbReference>
<dbReference type="EMBL" id="PDCK01000039">
    <property type="protein sequence ID" value="PRQ54439.1"/>
    <property type="molecule type" value="Genomic_DNA"/>
</dbReference>